<evidence type="ECO:0000256" key="6">
    <source>
        <dbReference type="ARBA" id="ARBA00023163"/>
    </source>
</evidence>
<proteinExistence type="predicted"/>
<dbReference type="InterPro" id="IPR001680">
    <property type="entry name" value="WD40_rpt"/>
</dbReference>
<dbReference type="GO" id="GO:0032040">
    <property type="term" value="C:small-subunit processome"/>
    <property type="evidence" value="ECO:0007669"/>
    <property type="project" value="InterPro"/>
</dbReference>
<accession>A0A2P7YV01</accession>
<sequence length="854" mass="93357">MEFPSSWRVTVSSGGTPVSFKHGSTFPAVVSKDGAHTVVLLSYQIRVYYNATRQCVRVVNLDIHDAIAAHMDETNDSQVIIFTSKQKVLYVNWKENVAHPVVAKQHITPENIHLQDVFLIDDTNYYAAGLTGDTSDNSPKRFTLYLVDKETAKASVILSLTDVSRYAISRSASHLAVLQKNIVSVYDLKVGISILKKTGESQNGSASIQEVLEQGKLSMTYTGAPALRIAISDQALVAVASSFGPIYLLYPLERDRKDSNDSGNQRTFKWHFDGATALTFSADQRYLISGGTEKVLVIWNLELGKTQFLPRLGGAVTAIAIDPNRQDQYNIMLSPISTGSGAIAEHQSEILVISAVDLISRLAVAPCRPQMSMSLESSRKKIRQQLKKKKAALEDDSDLDSGNEDEEPAKPARHRNPELFDILRPDISASTIINPQTNHLYFPNGLTIQAFDLVRGEQAFIQHVAPQLDIGRVKSELKIADPQVEKVVFTHNGKWMCTFDLMPKSDLDNLLSKNDTAFALKFWSWSSEESRWHLASKIVDPHGPGLPVGAIVALPNAEVVATVDTNGGIRLWRPRPAAAPKSSRKQTIATKAPTVWTLRRALSPSALVSAPVAAAWSPDSSLLVVSHNTETNAYDPLLLDPVDFTLPRLSAPVEFLAVLNTHLVLALATQVLLFNLVGGNETNLGAKLLDYGVRNLIAVDVQRNLIAVAVNQTNGNARVGSKILVFQPGKLTPIHETAHKQLVVSLTSLPSGFVFVDTASRAATISPVTRDLETTNDLTEQMHNLLVSAQAAANVLQTRSVENTAVSAETEPEQDADKWTAHRLVDLPSIEPVFANVDGMALDTLFERVVRAVQ</sequence>
<reference evidence="10 11" key="1">
    <citation type="submission" date="2018-03" db="EMBL/GenBank/DDBJ databases">
        <title>Candida pseudohaemulonii genome assembly and annotation.</title>
        <authorList>
            <person name="Munoz J.F."/>
            <person name="Gade L.G."/>
            <person name="Chow N.A."/>
            <person name="Litvintseva A.P."/>
            <person name="Loparev V.N."/>
            <person name="Cuomo C.A."/>
        </authorList>
    </citation>
    <scope>NUCLEOTIDE SEQUENCE [LARGE SCALE GENOMIC DNA]</scope>
    <source>
        <strain evidence="10 11">B12108</strain>
    </source>
</reference>
<dbReference type="EMBL" id="PYFQ01000002">
    <property type="protein sequence ID" value="PSK39781.1"/>
    <property type="molecule type" value="Genomic_DNA"/>
</dbReference>
<dbReference type="Proteomes" id="UP000241107">
    <property type="component" value="Unassembled WGS sequence"/>
</dbReference>
<dbReference type="RefSeq" id="XP_024714871.1">
    <property type="nucleotide sequence ID" value="XM_024856991.1"/>
</dbReference>
<evidence type="ECO:0000256" key="3">
    <source>
        <dbReference type="ARBA" id="ARBA00022552"/>
    </source>
</evidence>
<comment type="subcellular location">
    <subcellularLocation>
        <location evidence="1">Nucleus</location>
        <location evidence="1">Nucleolus</location>
    </subcellularLocation>
</comment>
<keyword evidence="3" id="KW-0698">rRNA processing</keyword>
<dbReference type="GO" id="GO:0003723">
    <property type="term" value="F:RNA binding"/>
    <property type="evidence" value="ECO:0007669"/>
    <property type="project" value="InterPro"/>
</dbReference>
<evidence type="ECO:0000256" key="7">
    <source>
        <dbReference type="ARBA" id="ARBA00023242"/>
    </source>
</evidence>
<dbReference type="AlphaFoldDB" id="A0A2P7YV01"/>
<dbReference type="Pfam" id="PF00400">
    <property type="entry name" value="WD40"/>
    <property type="match status" value="1"/>
</dbReference>
<dbReference type="InterPro" id="IPR053826">
    <property type="entry name" value="WDR75"/>
</dbReference>
<dbReference type="PROSITE" id="PS50294">
    <property type="entry name" value="WD_REPEATS_REGION"/>
    <property type="match status" value="1"/>
</dbReference>
<feature type="region of interest" description="Disordered" evidence="9">
    <location>
        <begin position="386"/>
        <end position="417"/>
    </location>
</feature>
<evidence type="ECO:0000256" key="2">
    <source>
        <dbReference type="ARBA" id="ARBA00022517"/>
    </source>
</evidence>
<name>A0A2P7YV01_9ASCO</name>
<protein>
    <submittedName>
        <fullName evidence="10">Uncharacterized protein</fullName>
    </submittedName>
</protein>
<dbReference type="SUPFAM" id="SSF50978">
    <property type="entry name" value="WD40 repeat-like"/>
    <property type="match status" value="1"/>
</dbReference>
<keyword evidence="4 8" id="KW-0853">WD repeat</keyword>
<dbReference type="SUPFAM" id="SSF50998">
    <property type="entry name" value="Quinoprotein alcohol dehydrogenase-like"/>
    <property type="match status" value="1"/>
</dbReference>
<dbReference type="GO" id="GO:0045943">
    <property type="term" value="P:positive regulation of transcription by RNA polymerase I"/>
    <property type="evidence" value="ECO:0007669"/>
    <property type="project" value="InterPro"/>
</dbReference>
<evidence type="ECO:0000313" key="11">
    <source>
        <dbReference type="Proteomes" id="UP000241107"/>
    </source>
</evidence>
<evidence type="ECO:0000256" key="4">
    <source>
        <dbReference type="ARBA" id="ARBA00022574"/>
    </source>
</evidence>
<keyword evidence="7" id="KW-0539">Nucleus</keyword>
<dbReference type="OrthoDB" id="4096at2759"/>
<organism evidence="10 11">
    <name type="scientific">Candidozyma pseudohaemuli</name>
    <dbReference type="NCBI Taxonomy" id="418784"/>
    <lineage>
        <taxon>Eukaryota</taxon>
        <taxon>Fungi</taxon>
        <taxon>Dikarya</taxon>
        <taxon>Ascomycota</taxon>
        <taxon>Saccharomycotina</taxon>
        <taxon>Pichiomycetes</taxon>
        <taxon>Metschnikowiaceae</taxon>
        <taxon>Candidozyma</taxon>
    </lineage>
</organism>
<keyword evidence="5" id="KW-0677">Repeat</keyword>
<evidence type="ECO:0000256" key="5">
    <source>
        <dbReference type="ARBA" id="ARBA00022737"/>
    </source>
</evidence>
<dbReference type="VEuPathDB" id="FungiDB:C7M61_001588"/>
<feature type="repeat" description="WD" evidence="8">
    <location>
        <begin position="268"/>
        <end position="309"/>
    </location>
</feature>
<dbReference type="GeneID" id="36564978"/>
<feature type="compositionally biased region" description="Acidic residues" evidence="9">
    <location>
        <begin position="394"/>
        <end position="407"/>
    </location>
</feature>
<dbReference type="InterPro" id="IPR015943">
    <property type="entry name" value="WD40/YVTN_repeat-like_dom_sf"/>
</dbReference>
<keyword evidence="6" id="KW-0804">Transcription</keyword>
<evidence type="ECO:0000256" key="1">
    <source>
        <dbReference type="ARBA" id="ARBA00004604"/>
    </source>
</evidence>
<gene>
    <name evidence="10" type="ORF">C7M61_001588</name>
</gene>
<dbReference type="Gene3D" id="2.130.10.10">
    <property type="entry name" value="YVTN repeat-like/Quinoprotein amine dehydrogenase"/>
    <property type="match status" value="2"/>
</dbReference>
<dbReference type="PANTHER" id="PTHR44215">
    <property type="entry name" value="WD REPEAT-CONTAINING PROTEIN 75"/>
    <property type="match status" value="1"/>
</dbReference>
<dbReference type="PANTHER" id="PTHR44215:SF1">
    <property type="entry name" value="WD REPEAT-CONTAINING PROTEIN 75"/>
    <property type="match status" value="1"/>
</dbReference>
<comment type="caution">
    <text evidence="10">The sequence shown here is derived from an EMBL/GenBank/DDBJ whole genome shotgun (WGS) entry which is preliminary data.</text>
</comment>
<evidence type="ECO:0000256" key="9">
    <source>
        <dbReference type="SAM" id="MobiDB-lite"/>
    </source>
</evidence>
<evidence type="ECO:0000256" key="8">
    <source>
        <dbReference type="PROSITE-ProRule" id="PRU00221"/>
    </source>
</evidence>
<evidence type="ECO:0000313" key="10">
    <source>
        <dbReference type="EMBL" id="PSK39781.1"/>
    </source>
</evidence>
<dbReference type="InterPro" id="IPR036322">
    <property type="entry name" value="WD40_repeat_dom_sf"/>
</dbReference>
<dbReference type="PROSITE" id="PS50082">
    <property type="entry name" value="WD_REPEATS_2"/>
    <property type="match status" value="1"/>
</dbReference>
<dbReference type="GO" id="GO:0006364">
    <property type="term" value="P:rRNA processing"/>
    <property type="evidence" value="ECO:0007669"/>
    <property type="project" value="UniProtKB-KW"/>
</dbReference>
<dbReference type="GO" id="GO:2000234">
    <property type="term" value="P:positive regulation of rRNA processing"/>
    <property type="evidence" value="ECO:0007669"/>
    <property type="project" value="TreeGrafter"/>
</dbReference>
<dbReference type="SMART" id="SM00320">
    <property type="entry name" value="WD40"/>
    <property type="match status" value="2"/>
</dbReference>
<keyword evidence="2" id="KW-0690">Ribosome biogenesis</keyword>
<keyword evidence="11" id="KW-1185">Reference proteome</keyword>
<dbReference type="InterPro" id="IPR011047">
    <property type="entry name" value="Quinoprotein_ADH-like_sf"/>
</dbReference>
<dbReference type="STRING" id="418784.A0A2P7YV01"/>